<feature type="compositionally biased region" description="Basic and acidic residues" evidence="5">
    <location>
        <begin position="760"/>
        <end position="776"/>
    </location>
</feature>
<feature type="region of interest" description="Disordered" evidence="5">
    <location>
        <begin position="505"/>
        <end position="528"/>
    </location>
</feature>
<feature type="compositionally biased region" description="Polar residues" evidence="5">
    <location>
        <begin position="305"/>
        <end position="327"/>
    </location>
</feature>
<evidence type="ECO:0000313" key="7">
    <source>
        <dbReference type="EMBL" id="KAB0792933.1"/>
    </source>
</evidence>
<feature type="region of interest" description="Disordered" evidence="5">
    <location>
        <begin position="830"/>
        <end position="872"/>
    </location>
</feature>
<feature type="compositionally biased region" description="Polar residues" evidence="5">
    <location>
        <begin position="345"/>
        <end position="355"/>
    </location>
</feature>
<feature type="region of interest" description="Disordered" evidence="5">
    <location>
        <begin position="1"/>
        <end position="59"/>
    </location>
</feature>
<feature type="compositionally biased region" description="Basic residues" evidence="5">
    <location>
        <begin position="594"/>
        <end position="607"/>
    </location>
</feature>
<feature type="compositionally biased region" description="Basic residues" evidence="5">
    <location>
        <begin position="9"/>
        <end position="25"/>
    </location>
</feature>
<feature type="compositionally biased region" description="Basic residues" evidence="5">
    <location>
        <begin position="697"/>
        <end position="707"/>
    </location>
</feature>
<evidence type="ECO:0000256" key="5">
    <source>
        <dbReference type="SAM" id="MobiDB-lite"/>
    </source>
</evidence>
<dbReference type="GO" id="GO:0008270">
    <property type="term" value="F:zinc ion binding"/>
    <property type="evidence" value="ECO:0007669"/>
    <property type="project" value="UniProtKB-KW"/>
</dbReference>
<keyword evidence="8" id="KW-1185">Reference proteome</keyword>
<feature type="compositionally biased region" description="Low complexity" evidence="5">
    <location>
        <begin position="184"/>
        <end position="202"/>
    </location>
</feature>
<accession>A0A5N4A6J6</accession>
<feature type="region of interest" description="Disordered" evidence="5">
    <location>
        <begin position="696"/>
        <end position="798"/>
    </location>
</feature>
<feature type="domain" description="MYND-type" evidence="6">
    <location>
        <begin position="1612"/>
        <end position="1644"/>
    </location>
</feature>
<feature type="region of interest" description="Disordered" evidence="5">
    <location>
        <begin position="1504"/>
        <end position="1538"/>
    </location>
</feature>
<feature type="compositionally biased region" description="Basic and acidic residues" evidence="5">
    <location>
        <begin position="555"/>
        <end position="575"/>
    </location>
</feature>
<dbReference type="InParanoid" id="A0A5N4A6J6"/>
<feature type="region of interest" description="Disordered" evidence="5">
    <location>
        <begin position="1373"/>
        <end position="1401"/>
    </location>
</feature>
<dbReference type="Proteomes" id="UP000327044">
    <property type="component" value="Unassembled WGS sequence"/>
</dbReference>
<dbReference type="EMBL" id="VVIM01000009">
    <property type="protein sequence ID" value="KAB0792933.1"/>
    <property type="molecule type" value="Genomic_DNA"/>
</dbReference>
<feature type="compositionally biased region" description="Low complexity" evidence="5">
    <location>
        <begin position="152"/>
        <end position="167"/>
    </location>
</feature>
<protein>
    <recommendedName>
        <fullName evidence="6">MYND-type domain-containing protein</fullName>
    </recommendedName>
</protein>
<dbReference type="InterPro" id="IPR002893">
    <property type="entry name" value="Znf_MYND"/>
</dbReference>
<dbReference type="PROSITE" id="PS50865">
    <property type="entry name" value="ZF_MYND_2"/>
    <property type="match status" value="1"/>
</dbReference>
<evidence type="ECO:0000256" key="4">
    <source>
        <dbReference type="PROSITE-ProRule" id="PRU00134"/>
    </source>
</evidence>
<feature type="compositionally biased region" description="Basic and acidic residues" evidence="5">
    <location>
        <begin position="505"/>
        <end position="517"/>
    </location>
</feature>
<feature type="region of interest" description="Disordered" evidence="5">
    <location>
        <begin position="152"/>
        <end position="202"/>
    </location>
</feature>
<feature type="compositionally biased region" description="Basic residues" evidence="5">
    <location>
        <begin position="1026"/>
        <end position="1042"/>
    </location>
</feature>
<evidence type="ECO:0000256" key="3">
    <source>
        <dbReference type="ARBA" id="ARBA00022833"/>
    </source>
</evidence>
<keyword evidence="2 4" id="KW-0863">Zinc-finger</keyword>
<comment type="caution">
    <text evidence="7">The sequence shown here is derived from an EMBL/GenBank/DDBJ whole genome shotgun (WGS) entry which is preliminary data.</text>
</comment>
<feature type="compositionally biased region" description="Basic and acidic residues" evidence="5">
    <location>
        <begin position="724"/>
        <end position="734"/>
    </location>
</feature>
<evidence type="ECO:0000256" key="1">
    <source>
        <dbReference type="ARBA" id="ARBA00022723"/>
    </source>
</evidence>
<sequence length="1653" mass="185841">MLGTVRNANQRRRTYKNMRKKKKYRLALGEGRVPNISPNMDDRRNEVQDDMHRKPERLNRRNDQNWRARGWKESYCRWYNRKGYHLDDVWRENYDDDDGDDDNKNNNIRCYPNQQCTFYNRNPYGSYSHNNSSYQNYMWTYGTHQLRPELYRNSSSRSRGNSAHSNNYRSNFSGYGPRQNTPYSSNTAQRRSSSNSNAPARDSCNNILDDNLLVRLHSLHDTNNVHVTMETDLPNLEEPVLNLSEVINGSANTIAGSITDTHNTPVPTKRYNTINLSTINTNGSYLHDFHGGSSLKQTDNVNLGNSTSINETEQPVYSNENGVNYNASGGGHQLHEDSIVESEAVDQSPNNGDHSSNQEHHDYDLSFFNDSLEVETEVIIDICGDVDDTVGQCEQLIDPILHPAPNDLDKNAGSVPDNDSIHEQKDGQTTAKDSDADESESLSQIIDYINSTALNCAQACATAIVAPNSVSMEQLDQSLMDVDNITSTSQTSAKVVNQGSERILAHEKSSDKPEHVQKQSTATTHSSCENVKKLTEKSFSAKPPCRVSHRRKTCTTHEEAKKVADPPVKRLKMTEEPESNANDVFLDKKTSHNGSKHPNKPSKIHKRRKTIAAEWVICGSYQNASELKEHNQKKSNKPPSDECDQITIYDRHGEFAFVSSVAKYESLSSDQGKEKVAPVRIVKRRNTVAVEDFERANRKHTTKSRIKITKENDHGSTSQAIDVVDSHKHLKEDSESSSEALQKQIQTRRKSIPISLVASKEVHASKQSTKPRDVGRRPSSGGLRTQHAPSEDRNGATKKKEHLMELRVHLPKLPDENVMIPLKEYVPPTYAKSSKKAPSRNSKFIQLFGPDSDDDSSSQSSKRLSRSKSSKRSIVDRMPWKLKKVDDYMLNMSIKHGQDSTCDDVFETVVEFNVEGMDKLVEEVAKRNETKIELKTAIVTQMAVYSDTVIARQDCNSDTEMESIKEINNLMQLHCPSNNAIDAEQLVCVPDILHQEQFQQPPDVVMACSSEEVQSPPEPVLLGKPGRGRGRGRGRSRGRGNRKITPLRNPPSMHVPSSFVSPTRSSTQAANVQAITYIEFCETLWECIFYNVKNCEMLVKQTNSYNKIKSVKIELALKPFHQTRENEVEELARFTLNFLRRRTIHNFAYKEFLRSCYNYGGRRGMRITLPALVKFLFSVVQKIKEIEKHLEGFVLKFCSEVESEYENSVRWLNIRDDFIFPTFPRSPPPPYVRANSEAEVTTTPVSVANACCPAARSSCSPVNASSTSVIVPSSTASVSSPPMRSSPNCTPPINTSTVDLTTTEPPPTTALVVKPPVKDRTTHRLGNAVLALREIELPPPEPQYGFTLVQRHLLNLQILQYCELHSQLLESTRQQQQPRELSHYYSSSSGFPRRAIGENGQTYTVPPLPGLSTNPLNHNAEFYSSNANPNVSQTSHTNPLINDNFRIRLPLLVPHNQVQITHVTPPSTPEIVATETPAPVLKRSASPISTAVVPPSAPVVQPIKEEATPTKPTVIKTNNSPSAETANPSDSRDNEQDVKPVVEPITVTFEDDEVIDVDRWFVEKMKQSDFIDLDDYDMPNADPDEEDVKVEEPAQNLIVHSTLLEVERICICSKRATLLCLCGLAIYCSLKCQTDDWCNHANICASTRERKNT</sequence>
<feature type="compositionally biased region" description="Polar residues" evidence="5">
    <location>
        <begin position="168"/>
        <end position="183"/>
    </location>
</feature>
<organism evidence="7 8">
    <name type="scientific">Photinus pyralis</name>
    <name type="common">Common eastern firefly</name>
    <name type="synonym">Lampyris pyralis</name>
    <dbReference type="NCBI Taxonomy" id="7054"/>
    <lineage>
        <taxon>Eukaryota</taxon>
        <taxon>Metazoa</taxon>
        <taxon>Ecdysozoa</taxon>
        <taxon>Arthropoda</taxon>
        <taxon>Hexapoda</taxon>
        <taxon>Insecta</taxon>
        <taxon>Pterygota</taxon>
        <taxon>Neoptera</taxon>
        <taxon>Endopterygota</taxon>
        <taxon>Coleoptera</taxon>
        <taxon>Polyphaga</taxon>
        <taxon>Elateriformia</taxon>
        <taxon>Elateroidea</taxon>
        <taxon>Lampyridae</taxon>
        <taxon>Lampyrinae</taxon>
        <taxon>Photinus</taxon>
    </lineage>
</organism>
<feature type="region of interest" description="Disordered" evidence="5">
    <location>
        <begin position="550"/>
        <end position="607"/>
    </location>
</feature>
<reference evidence="7 8" key="1">
    <citation type="journal article" date="2018" name="Elife">
        <title>Firefly genomes illuminate parallel origins of bioluminescence in beetles.</title>
        <authorList>
            <person name="Fallon T.R."/>
            <person name="Lower S.E."/>
            <person name="Chang C.H."/>
            <person name="Bessho-Uehara M."/>
            <person name="Martin G.J."/>
            <person name="Bewick A.J."/>
            <person name="Behringer M."/>
            <person name="Debat H.J."/>
            <person name="Wong I."/>
            <person name="Day J.C."/>
            <person name="Suvorov A."/>
            <person name="Silva C.J."/>
            <person name="Stanger-Hall K.F."/>
            <person name="Hall D.W."/>
            <person name="Schmitz R.J."/>
            <person name="Nelson D.R."/>
            <person name="Lewis S.M."/>
            <person name="Shigenobu S."/>
            <person name="Bybee S.M."/>
            <person name="Larracuente A.M."/>
            <person name="Oba Y."/>
            <person name="Weng J.K."/>
        </authorList>
    </citation>
    <scope>NUCLEOTIDE SEQUENCE [LARGE SCALE GENOMIC DNA]</scope>
    <source>
        <strain evidence="7">1611_PpyrPB1</strain>
        <tissue evidence="7">Whole body</tissue>
    </source>
</reference>
<proteinExistence type="predicted"/>
<evidence type="ECO:0000259" key="6">
    <source>
        <dbReference type="PROSITE" id="PS50865"/>
    </source>
</evidence>
<feature type="compositionally biased region" description="Polar residues" evidence="5">
    <location>
        <begin position="518"/>
        <end position="528"/>
    </location>
</feature>
<name>A0A5N4A6J6_PHOPY</name>
<feature type="compositionally biased region" description="Polar residues" evidence="5">
    <location>
        <begin position="1373"/>
        <end position="1390"/>
    </location>
</feature>
<feature type="region of interest" description="Disordered" evidence="5">
    <location>
        <begin position="1015"/>
        <end position="1063"/>
    </location>
</feature>
<feature type="region of interest" description="Disordered" evidence="5">
    <location>
        <begin position="342"/>
        <end position="361"/>
    </location>
</feature>
<keyword evidence="3" id="KW-0862">Zinc</keyword>
<keyword evidence="1" id="KW-0479">Metal-binding</keyword>
<evidence type="ECO:0000256" key="2">
    <source>
        <dbReference type="ARBA" id="ARBA00022771"/>
    </source>
</evidence>
<feature type="compositionally biased region" description="Basic and acidic residues" evidence="5">
    <location>
        <begin position="40"/>
        <end position="59"/>
    </location>
</feature>
<feature type="region of interest" description="Disordered" evidence="5">
    <location>
        <begin position="401"/>
        <end position="438"/>
    </location>
</feature>
<evidence type="ECO:0000313" key="8">
    <source>
        <dbReference type="Proteomes" id="UP000327044"/>
    </source>
</evidence>
<feature type="region of interest" description="Disordered" evidence="5">
    <location>
        <begin position="305"/>
        <end position="333"/>
    </location>
</feature>
<feature type="compositionally biased region" description="Polar residues" evidence="5">
    <location>
        <begin position="1515"/>
        <end position="1529"/>
    </location>
</feature>
<gene>
    <name evidence="7" type="ORF">PPYR_12553</name>
</gene>
<dbReference type="SUPFAM" id="SSF144232">
    <property type="entry name" value="HIT/MYND zinc finger-like"/>
    <property type="match status" value="1"/>
</dbReference>